<dbReference type="Pfam" id="PF06276">
    <property type="entry name" value="FhuF"/>
    <property type="match status" value="1"/>
</dbReference>
<feature type="compositionally biased region" description="Low complexity" evidence="3">
    <location>
        <begin position="29"/>
        <end position="47"/>
    </location>
</feature>
<gene>
    <name evidence="6" type="ORF">KACC15558_05500</name>
</gene>
<accession>A0ABP9TWC1</accession>
<dbReference type="PANTHER" id="PTHR34384:SF6">
    <property type="entry name" value="STAPHYLOFERRIN B SYNTHASE"/>
    <property type="match status" value="1"/>
</dbReference>
<dbReference type="InterPro" id="IPR037455">
    <property type="entry name" value="LucA/IucC-like"/>
</dbReference>
<protein>
    <recommendedName>
        <fullName evidence="8">Mycobactin synthase protein K</fullName>
    </recommendedName>
</protein>
<dbReference type="SUPFAM" id="SSF55729">
    <property type="entry name" value="Acyl-CoA N-acyltransferases (Nat)"/>
    <property type="match status" value="1"/>
</dbReference>
<organism evidence="6 7">
    <name type="scientific">Brevibacterium ammoniilyticum</name>
    <dbReference type="NCBI Taxonomy" id="1046555"/>
    <lineage>
        <taxon>Bacteria</taxon>
        <taxon>Bacillati</taxon>
        <taxon>Actinomycetota</taxon>
        <taxon>Actinomycetes</taxon>
        <taxon>Micrococcales</taxon>
        <taxon>Brevibacteriaceae</taxon>
        <taxon>Brevibacterium</taxon>
    </lineage>
</organism>
<dbReference type="PANTHER" id="PTHR34384">
    <property type="entry name" value="L-2,3-DIAMINOPROPANOATE--CITRATE LIGASE"/>
    <property type="match status" value="1"/>
</dbReference>
<feature type="domain" description="Aerobactin siderophore biosynthesis IucA/IucC-like C-terminal" evidence="5">
    <location>
        <begin position="715"/>
        <end position="872"/>
    </location>
</feature>
<dbReference type="Gene3D" id="6.10.250.3370">
    <property type="match status" value="1"/>
</dbReference>
<feature type="domain" description="Aerobactin siderophore biosynthesis IucA/IucC N-terminal" evidence="4">
    <location>
        <begin position="445"/>
        <end position="694"/>
    </location>
</feature>
<dbReference type="Gene3D" id="3.40.630.30">
    <property type="match status" value="1"/>
</dbReference>
<dbReference type="RefSeq" id="WP_342037127.1">
    <property type="nucleotide sequence ID" value="NZ_BAABBK010000002.1"/>
</dbReference>
<dbReference type="Gene3D" id="3.30.310.280">
    <property type="match status" value="1"/>
</dbReference>
<feature type="region of interest" description="Disordered" evidence="3">
    <location>
        <begin position="244"/>
        <end position="278"/>
    </location>
</feature>
<sequence length="894" mass="96983">MSTNTITSGPQTTDPLTAPGGMNASPGETTASHGGRTASTGGATASAPDITILPLRPDRHSADVHAWLSHPRSHFWQMTELDEPAVRSYLEAIRISADENGWIGLVDGVPRFYVETYTPAILIPAEAVPERPGDIGMHLLVAPPEGPGIRGLTDAVMAAVIDFCLRPRTLGGRGGLRVVVEPDARNEAIHAKNAAAGFRVLGEAEVPMGDGTKTALVSTCTRTDFAASRLAGLVDTGWIDSVGTDGEVGDGGAGTGDHLGEGQPTTAHPGDDAHRPDDTHLEVEDYAHLNPEAFAVVSRHLLAKAIAEFAHERLIAPRHTPEHGPEAWVLAIPTADQGDGENDSGPEPTPLISVPVVHYTFDARVLPLEHWAIDEASIMRYRDGHPINLDAQELVLELQDGLGLPEDLVSTYLEELASTLAGGAFKLTEARQGRRPDVEGLLDADFQTIEAAMTEGHPGFLANNGRIGFALSDYRRWAPETGRLNRLEWVAVNREHAHLSVGAGLDEASHLEWALSDDERTLFADRLGAAGHRLDDVHLMPIHPWQADHRLAITFAADIARGDLIPLGSGLDEHQAQQSLRTFFNHSRAGAPYAKVALAVQNMGFLRGLSPTYMRDTPAINDWVAHLVAADATFADHGFRLLRERSAIGYTGDVYHRTRQTNPHRKMLAALWRENPLALLAGGQRTMTMAALLHRDHRGDALVSALIRRSGTNAEEWVRSYLRAYLEPLVHALLAHDLVFMPHGENLILVLEDDLVTGVFMKDIGEEVAYLGQGSLPPEVERIRAVVPGEEKALSIFTDVFDGLLRHVAGILEVDGVLASDRFWSLVAEVLDRYESAHPDTACGLAGDIDLRTGRFKHSCLNRLQLRNTTQMVDIGNQADSLIYAGTMRNPVGR</sequence>
<dbReference type="Pfam" id="PF04183">
    <property type="entry name" value="IucA_IucC"/>
    <property type="match status" value="1"/>
</dbReference>
<dbReference type="Gene3D" id="1.10.510.40">
    <property type="match status" value="1"/>
</dbReference>
<reference evidence="6 7" key="1">
    <citation type="submission" date="2024-02" db="EMBL/GenBank/DDBJ databases">
        <title>Characterization of antibiotic resistant novel bacterial strains and their environmental applications.</title>
        <authorList>
            <person name="Manzoor S."/>
            <person name="Abbas S."/>
            <person name="Arshad M."/>
            <person name="Li W.J."/>
            <person name="Ahmed I."/>
        </authorList>
    </citation>
    <scope>NUCLEOTIDE SEQUENCE [LARGE SCALE GENOMIC DNA]</scope>
    <source>
        <strain evidence="6 7">KACC 15558</strain>
    </source>
</reference>
<dbReference type="InterPro" id="IPR007310">
    <property type="entry name" value="Aerobactin_biosyn_IucA/IucC_N"/>
</dbReference>
<feature type="region of interest" description="Disordered" evidence="3">
    <location>
        <begin position="1"/>
        <end position="48"/>
    </location>
</feature>
<dbReference type="EMBL" id="BAABNP010000002">
    <property type="protein sequence ID" value="GAA5339510.1"/>
    <property type="molecule type" value="Genomic_DNA"/>
</dbReference>
<dbReference type="InterPro" id="IPR022770">
    <property type="entry name" value="IucA/IucC-like_C"/>
</dbReference>
<evidence type="ECO:0000259" key="5">
    <source>
        <dbReference type="Pfam" id="PF06276"/>
    </source>
</evidence>
<feature type="compositionally biased region" description="Basic and acidic residues" evidence="3">
    <location>
        <begin position="269"/>
        <end position="278"/>
    </location>
</feature>
<evidence type="ECO:0000256" key="3">
    <source>
        <dbReference type="SAM" id="MobiDB-lite"/>
    </source>
</evidence>
<comment type="similarity">
    <text evidence="2">Belongs to the IucA/IucC family.</text>
</comment>
<evidence type="ECO:0000313" key="7">
    <source>
        <dbReference type="Proteomes" id="UP001498935"/>
    </source>
</evidence>
<dbReference type="Proteomes" id="UP001498935">
    <property type="component" value="Unassembled WGS sequence"/>
</dbReference>
<feature type="compositionally biased region" description="Polar residues" evidence="3">
    <location>
        <begin position="1"/>
        <end position="15"/>
    </location>
</feature>
<evidence type="ECO:0000259" key="4">
    <source>
        <dbReference type="Pfam" id="PF04183"/>
    </source>
</evidence>
<evidence type="ECO:0000256" key="1">
    <source>
        <dbReference type="ARBA" id="ARBA00004924"/>
    </source>
</evidence>
<name>A0ABP9TWC1_9MICO</name>
<dbReference type="InterPro" id="IPR016181">
    <property type="entry name" value="Acyl_CoA_acyltransferase"/>
</dbReference>
<evidence type="ECO:0000313" key="6">
    <source>
        <dbReference type="EMBL" id="GAA5339510.1"/>
    </source>
</evidence>
<proteinExistence type="inferred from homology"/>
<comment type="pathway">
    <text evidence="1">Siderophore biosynthesis.</text>
</comment>
<evidence type="ECO:0008006" key="8">
    <source>
        <dbReference type="Google" id="ProtNLM"/>
    </source>
</evidence>
<evidence type="ECO:0000256" key="2">
    <source>
        <dbReference type="ARBA" id="ARBA00007832"/>
    </source>
</evidence>
<dbReference type="Pfam" id="PF13523">
    <property type="entry name" value="Acetyltransf_8"/>
    <property type="match status" value="1"/>
</dbReference>
<keyword evidence="7" id="KW-1185">Reference proteome</keyword>
<comment type="caution">
    <text evidence="6">The sequence shown here is derived from an EMBL/GenBank/DDBJ whole genome shotgun (WGS) entry which is preliminary data.</text>
</comment>